<dbReference type="InterPro" id="IPR001810">
    <property type="entry name" value="F-box_dom"/>
</dbReference>
<dbReference type="AlphaFoldDB" id="A0AAN9A3T8"/>
<dbReference type="Pfam" id="PF19729">
    <property type="entry name" value="LRR_FBXL18"/>
    <property type="match status" value="1"/>
</dbReference>
<dbReference type="CDD" id="cd09917">
    <property type="entry name" value="F-box_SF"/>
    <property type="match status" value="1"/>
</dbReference>
<dbReference type="SMART" id="SM00256">
    <property type="entry name" value="FBOX"/>
    <property type="match status" value="1"/>
</dbReference>
<sequence>MAMEISLFPEEILINIFRFLSGQDLINVAKTSNTFNRILCDKKCVSKLNFTKAYLCPETDIKEFLSHRGRCLNVTSLDISSCYWFKFKFITKLKNVQSLLMLAVPMTFPQLEAILTSCTKLVEFSLTWPEEDIKLGSWDEKLTIIDRECGNLGKLQVLEVLINFKFLSFMNFLAYCISLRRLIMTNHRAQPHFTNYDRFIEYNGRRLSLTHLEELVADPVNLYFQPEIFRDLRQRTQNSDDPPRLWKKCWIIGYHDDSFPDKKIMLNCSVLFLQVPSSLYALESAGTLDHLTELMVGSSVQININLTTVVSRCPNLMSLNVFDAGNVTLDIIEVYKLLPNLERLSLSCQPKQGPLKIKGGIANFRNLSHLTVPVCALVESQGENLQSVDRINNPIRFKRARTGSTVMLADIESAAFNQVFNNCSKLVMLQIGFSSDVPCCQLKIRWECLVNIKKLLNLTHLTLDGIPISSGQFLIEVAKGCSKLKSLRLRHLGIAGKCMYVIPLAEALPFCKNLIDFRLEQGNMAPGTLIFKALEHCEKLERFVYLCYRSFSPTDTDAVEHLIETRKSLIFIFIVCSLLTKRVCTQLRRKYAHIVSRPALVVFLRNFLNSVFRSNDKELFSIPACHINEMVDFRNWMYDSFK</sequence>
<dbReference type="SUPFAM" id="SSF52058">
    <property type="entry name" value="L domain-like"/>
    <property type="match status" value="1"/>
</dbReference>
<dbReference type="InterPro" id="IPR036047">
    <property type="entry name" value="F-box-like_dom_sf"/>
</dbReference>
<accession>A0AAN9A3T8</accession>
<gene>
    <name evidence="2" type="ORF">SK128_012076</name>
</gene>
<comment type="caution">
    <text evidence="2">The sequence shown here is derived from an EMBL/GenBank/DDBJ whole genome shotgun (WGS) entry which is preliminary data.</text>
</comment>
<dbReference type="Gene3D" id="3.80.10.10">
    <property type="entry name" value="Ribonuclease Inhibitor"/>
    <property type="match status" value="2"/>
</dbReference>
<protein>
    <recommendedName>
        <fullName evidence="1">F-box domain-containing protein</fullName>
    </recommendedName>
</protein>
<dbReference type="GO" id="GO:0031146">
    <property type="term" value="P:SCF-dependent proteasomal ubiquitin-dependent protein catabolic process"/>
    <property type="evidence" value="ECO:0007669"/>
    <property type="project" value="InterPro"/>
</dbReference>
<organism evidence="2 3">
    <name type="scientific">Halocaridina rubra</name>
    <name type="common">Hawaiian red shrimp</name>
    <dbReference type="NCBI Taxonomy" id="373956"/>
    <lineage>
        <taxon>Eukaryota</taxon>
        <taxon>Metazoa</taxon>
        <taxon>Ecdysozoa</taxon>
        <taxon>Arthropoda</taxon>
        <taxon>Crustacea</taxon>
        <taxon>Multicrustacea</taxon>
        <taxon>Malacostraca</taxon>
        <taxon>Eumalacostraca</taxon>
        <taxon>Eucarida</taxon>
        <taxon>Decapoda</taxon>
        <taxon>Pleocyemata</taxon>
        <taxon>Caridea</taxon>
        <taxon>Atyoidea</taxon>
        <taxon>Atyidae</taxon>
        <taxon>Halocaridina</taxon>
    </lineage>
</organism>
<dbReference type="GO" id="GO:0019005">
    <property type="term" value="C:SCF ubiquitin ligase complex"/>
    <property type="evidence" value="ECO:0007669"/>
    <property type="project" value="TreeGrafter"/>
</dbReference>
<dbReference type="PROSITE" id="PS50181">
    <property type="entry name" value="FBOX"/>
    <property type="match status" value="1"/>
</dbReference>
<dbReference type="InterPro" id="IPR032675">
    <property type="entry name" value="LRR_dom_sf"/>
</dbReference>
<keyword evidence="3" id="KW-1185">Reference proteome</keyword>
<dbReference type="PANTHER" id="PTHR13318">
    <property type="entry name" value="PARTNER OF PAIRED, ISOFORM B-RELATED"/>
    <property type="match status" value="1"/>
</dbReference>
<evidence type="ECO:0000259" key="1">
    <source>
        <dbReference type="PROSITE" id="PS50181"/>
    </source>
</evidence>
<dbReference type="Proteomes" id="UP001381693">
    <property type="component" value="Unassembled WGS sequence"/>
</dbReference>
<feature type="domain" description="F-box" evidence="1">
    <location>
        <begin position="2"/>
        <end position="48"/>
    </location>
</feature>
<evidence type="ECO:0000313" key="3">
    <source>
        <dbReference type="Proteomes" id="UP001381693"/>
    </source>
</evidence>
<proteinExistence type="predicted"/>
<reference evidence="2 3" key="1">
    <citation type="submission" date="2023-11" db="EMBL/GenBank/DDBJ databases">
        <title>Halocaridina rubra genome assembly.</title>
        <authorList>
            <person name="Smith C."/>
        </authorList>
    </citation>
    <scope>NUCLEOTIDE SEQUENCE [LARGE SCALE GENOMIC DNA]</scope>
    <source>
        <strain evidence="2">EP-1</strain>
        <tissue evidence="2">Whole</tissue>
    </source>
</reference>
<evidence type="ECO:0000313" key="2">
    <source>
        <dbReference type="EMBL" id="KAK7079581.1"/>
    </source>
</evidence>
<dbReference type="EMBL" id="JAXCGZ010006699">
    <property type="protein sequence ID" value="KAK7079581.1"/>
    <property type="molecule type" value="Genomic_DNA"/>
</dbReference>
<name>A0AAN9A3T8_HALRR</name>
<dbReference type="InterPro" id="IPR045627">
    <property type="entry name" value="FBXL18_LRR"/>
</dbReference>
<dbReference type="SUPFAM" id="SSF81383">
    <property type="entry name" value="F-box domain"/>
    <property type="match status" value="1"/>
</dbReference>
<dbReference type="Pfam" id="PF12937">
    <property type="entry name" value="F-box-like"/>
    <property type="match status" value="1"/>
</dbReference>
<dbReference type="PANTHER" id="PTHR13318:SF95">
    <property type="entry name" value="F-BOX PROTEIN YLR352W"/>
    <property type="match status" value="1"/>
</dbReference>